<evidence type="ECO:0000313" key="2">
    <source>
        <dbReference type="EMBL" id="MDP9888626.1"/>
    </source>
</evidence>
<dbReference type="EMBL" id="JAUSRE010000010">
    <property type="protein sequence ID" value="MDP9888626.1"/>
    <property type="molecule type" value="Genomic_DNA"/>
</dbReference>
<accession>A0ABT9RUZ0</accession>
<name>A0ABT9RUZ0_9MICC</name>
<proteinExistence type="predicted"/>
<feature type="region of interest" description="Disordered" evidence="1">
    <location>
        <begin position="1"/>
        <end position="112"/>
    </location>
</feature>
<sequence>MPPNMLTQAPRCIPPRHRGAPMPGPRGRCASPLTTRPPRCRSGASRPSGALVPPPGLPEYIGDKPELAQLASTTQGASAGSDAANRNPLTAACLPDPLQAGHQRRRGSAHRRCHRTHLRQKSLDGRYVHGAFGSGSRWVQTTSDIPCRRLLKLTCADECGHSVQTTSENDTSKEIQWPLNFRSKTQCRFLCADSAAG</sequence>
<evidence type="ECO:0000256" key="1">
    <source>
        <dbReference type="SAM" id="MobiDB-lite"/>
    </source>
</evidence>
<comment type="caution">
    <text evidence="2">The sequence shown here is derived from an EMBL/GenBank/DDBJ whole genome shotgun (WGS) entry which is preliminary data.</text>
</comment>
<feature type="compositionally biased region" description="Basic residues" evidence="1">
    <location>
        <begin position="102"/>
        <end position="112"/>
    </location>
</feature>
<keyword evidence="3" id="KW-1185">Reference proteome</keyword>
<dbReference type="Proteomes" id="UP001226577">
    <property type="component" value="Unassembled WGS sequence"/>
</dbReference>
<protein>
    <submittedName>
        <fullName evidence="2">Uncharacterized protein</fullName>
    </submittedName>
</protein>
<evidence type="ECO:0000313" key="3">
    <source>
        <dbReference type="Proteomes" id="UP001226577"/>
    </source>
</evidence>
<gene>
    <name evidence="2" type="ORF">J2X98_002219</name>
</gene>
<reference evidence="2 3" key="1">
    <citation type="submission" date="2023-07" db="EMBL/GenBank/DDBJ databases">
        <title>Sorghum-associated microbial communities from plants grown in Nebraska, USA.</title>
        <authorList>
            <person name="Schachtman D."/>
        </authorList>
    </citation>
    <scope>NUCLEOTIDE SEQUENCE [LARGE SCALE GENOMIC DNA]</scope>
    <source>
        <strain evidence="2 3">CC222</strain>
    </source>
</reference>
<organism evidence="2 3">
    <name type="scientific">Pseudarthrobacter enclensis</name>
    <dbReference type="NCBI Taxonomy" id="993070"/>
    <lineage>
        <taxon>Bacteria</taxon>
        <taxon>Bacillati</taxon>
        <taxon>Actinomycetota</taxon>
        <taxon>Actinomycetes</taxon>
        <taxon>Micrococcales</taxon>
        <taxon>Micrococcaceae</taxon>
        <taxon>Pseudarthrobacter</taxon>
    </lineage>
</organism>